<dbReference type="EMBL" id="JASFZW010000005">
    <property type="protein sequence ID" value="KAK2078271.1"/>
    <property type="molecule type" value="Genomic_DNA"/>
</dbReference>
<feature type="transmembrane region" description="Helical" evidence="2">
    <location>
        <begin position="140"/>
        <end position="160"/>
    </location>
</feature>
<evidence type="ECO:0000313" key="4">
    <source>
        <dbReference type="Proteomes" id="UP001255856"/>
    </source>
</evidence>
<feature type="compositionally biased region" description="Low complexity" evidence="1">
    <location>
        <begin position="1"/>
        <end position="20"/>
    </location>
</feature>
<comment type="caution">
    <text evidence="3">The sequence shown here is derived from an EMBL/GenBank/DDBJ whole genome shotgun (WGS) entry which is preliminary data.</text>
</comment>
<organism evidence="3 4">
    <name type="scientific">Prototheca wickerhamii</name>
    <dbReference type="NCBI Taxonomy" id="3111"/>
    <lineage>
        <taxon>Eukaryota</taxon>
        <taxon>Viridiplantae</taxon>
        <taxon>Chlorophyta</taxon>
        <taxon>core chlorophytes</taxon>
        <taxon>Trebouxiophyceae</taxon>
        <taxon>Chlorellales</taxon>
        <taxon>Chlorellaceae</taxon>
        <taxon>Prototheca</taxon>
    </lineage>
</organism>
<dbReference type="Proteomes" id="UP001255856">
    <property type="component" value="Unassembled WGS sequence"/>
</dbReference>
<proteinExistence type="predicted"/>
<evidence type="ECO:0000256" key="2">
    <source>
        <dbReference type="SAM" id="Phobius"/>
    </source>
</evidence>
<dbReference type="AlphaFoldDB" id="A0AAD9MN93"/>
<keyword evidence="2" id="KW-0812">Transmembrane</keyword>
<evidence type="ECO:0000256" key="1">
    <source>
        <dbReference type="SAM" id="MobiDB-lite"/>
    </source>
</evidence>
<accession>A0AAD9MN93</accession>
<keyword evidence="4" id="KW-1185">Reference proteome</keyword>
<feature type="region of interest" description="Disordered" evidence="1">
    <location>
        <begin position="1"/>
        <end position="28"/>
    </location>
</feature>
<protein>
    <submittedName>
        <fullName evidence="3">Uncharacterized protein</fullName>
    </submittedName>
</protein>
<name>A0AAD9MN93_PROWI</name>
<keyword evidence="2" id="KW-1133">Transmembrane helix</keyword>
<evidence type="ECO:0000313" key="3">
    <source>
        <dbReference type="EMBL" id="KAK2078271.1"/>
    </source>
</evidence>
<reference evidence="3" key="1">
    <citation type="submission" date="2021-01" db="EMBL/GenBank/DDBJ databases">
        <authorList>
            <person name="Eckstrom K.M.E."/>
        </authorList>
    </citation>
    <scope>NUCLEOTIDE SEQUENCE</scope>
    <source>
        <strain evidence="3">UVCC 0001</strain>
    </source>
</reference>
<sequence length="170" mass="16749">MGADPPAGEAVAAPAKSEAAPETDEYASTLSVEGTAIAERLADVTSVCSAGEYADPSYMEGDEARPPEAALEAAAAVTGATAAAASGTGAAAAATPALDDTAAAVGLPPPSHAKLLAFTGHAETVDAWVREWIGWSQQHASSLALAAGGAIALVGLMTAVSGSGRRRHRL</sequence>
<keyword evidence="2" id="KW-0472">Membrane</keyword>
<gene>
    <name evidence="3" type="ORF">QBZ16_004140</name>
</gene>